<feature type="compositionally biased region" description="Polar residues" evidence="1">
    <location>
        <begin position="98"/>
        <end position="108"/>
    </location>
</feature>
<dbReference type="Proteomes" id="UP000828251">
    <property type="component" value="Unassembled WGS sequence"/>
</dbReference>
<evidence type="ECO:0000313" key="2">
    <source>
        <dbReference type="EMBL" id="KAH1129623.1"/>
    </source>
</evidence>
<proteinExistence type="predicted"/>
<sequence>MKIPSRRDDRLLHEDPSSYSQRKASHFDDSFLLFSFCNEIEKAFSEDSINKFHLHYLPDERCFRLIEKGKNKNGPSPPALKGDALERIPPKEGGRENNPFSSRTICGS</sequence>
<evidence type="ECO:0000313" key="3">
    <source>
        <dbReference type="Proteomes" id="UP000828251"/>
    </source>
</evidence>
<organism evidence="2 3">
    <name type="scientific">Gossypium stocksii</name>
    <dbReference type="NCBI Taxonomy" id="47602"/>
    <lineage>
        <taxon>Eukaryota</taxon>
        <taxon>Viridiplantae</taxon>
        <taxon>Streptophyta</taxon>
        <taxon>Embryophyta</taxon>
        <taxon>Tracheophyta</taxon>
        <taxon>Spermatophyta</taxon>
        <taxon>Magnoliopsida</taxon>
        <taxon>eudicotyledons</taxon>
        <taxon>Gunneridae</taxon>
        <taxon>Pentapetalae</taxon>
        <taxon>rosids</taxon>
        <taxon>malvids</taxon>
        <taxon>Malvales</taxon>
        <taxon>Malvaceae</taxon>
        <taxon>Malvoideae</taxon>
        <taxon>Gossypium</taxon>
    </lineage>
</organism>
<comment type="caution">
    <text evidence="2">The sequence shown here is derived from an EMBL/GenBank/DDBJ whole genome shotgun (WGS) entry which is preliminary data.</text>
</comment>
<feature type="compositionally biased region" description="Basic and acidic residues" evidence="1">
    <location>
        <begin position="83"/>
        <end position="95"/>
    </location>
</feature>
<reference evidence="2 3" key="1">
    <citation type="journal article" date="2021" name="Plant Biotechnol. J.">
        <title>Multi-omics assisted identification of the key and species-specific regulatory components of drought-tolerant mechanisms in Gossypium stocksii.</title>
        <authorList>
            <person name="Yu D."/>
            <person name="Ke L."/>
            <person name="Zhang D."/>
            <person name="Wu Y."/>
            <person name="Sun Y."/>
            <person name="Mei J."/>
            <person name="Sun J."/>
            <person name="Sun Y."/>
        </authorList>
    </citation>
    <scope>NUCLEOTIDE SEQUENCE [LARGE SCALE GENOMIC DNA]</scope>
    <source>
        <strain evidence="3">cv. E1</strain>
        <tissue evidence="2">Leaf</tissue>
    </source>
</reference>
<name>A0A9D3WJF3_9ROSI</name>
<gene>
    <name evidence="2" type="ORF">J1N35_001001</name>
</gene>
<feature type="region of interest" description="Disordered" evidence="1">
    <location>
        <begin position="1"/>
        <end position="22"/>
    </location>
</feature>
<dbReference type="AlphaFoldDB" id="A0A9D3WJF3"/>
<feature type="region of interest" description="Disordered" evidence="1">
    <location>
        <begin position="68"/>
        <end position="108"/>
    </location>
</feature>
<accession>A0A9D3WJF3</accession>
<protein>
    <submittedName>
        <fullName evidence="2">Uncharacterized protein</fullName>
    </submittedName>
</protein>
<dbReference type="EMBL" id="JAIQCV010000001">
    <property type="protein sequence ID" value="KAH1129623.1"/>
    <property type="molecule type" value="Genomic_DNA"/>
</dbReference>
<keyword evidence="3" id="KW-1185">Reference proteome</keyword>
<feature type="compositionally biased region" description="Basic and acidic residues" evidence="1">
    <location>
        <begin position="1"/>
        <end position="16"/>
    </location>
</feature>
<evidence type="ECO:0000256" key="1">
    <source>
        <dbReference type="SAM" id="MobiDB-lite"/>
    </source>
</evidence>